<proteinExistence type="inferred from homology"/>
<dbReference type="STRING" id="1224163.B841_06000"/>
<protein>
    <recommendedName>
        <fullName evidence="11">DoxX family protein</fullName>
    </recommendedName>
</protein>
<accession>S5TIU7</accession>
<dbReference type="InterPro" id="IPR032808">
    <property type="entry name" value="DoxX"/>
</dbReference>
<evidence type="ECO:0008006" key="11">
    <source>
        <dbReference type="Google" id="ProtNLM"/>
    </source>
</evidence>
<feature type="transmembrane region" description="Helical" evidence="8">
    <location>
        <begin position="228"/>
        <end position="252"/>
    </location>
</feature>
<keyword evidence="4 8" id="KW-0812">Transmembrane</keyword>
<keyword evidence="3" id="KW-1003">Cell membrane</keyword>
<evidence type="ECO:0000313" key="9">
    <source>
        <dbReference type="EMBL" id="AGS34673.1"/>
    </source>
</evidence>
<evidence type="ECO:0000313" key="10">
    <source>
        <dbReference type="Proteomes" id="UP000015388"/>
    </source>
</evidence>
<comment type="similarity">
    <text evidence="2">Belongs to the DoxX family.</text>
</comment>
<gene>
    <name evidence="9" type="ORF">B841_06000</name>
</gene>
<dbReference type="AlphaFoldDB" id="S5TIU7"/>
<dbReference type="OrthoDB" id="346004at2"/>
<dbReference type="PANTHER" id="PTHR33452">
    <property type="entry name" value="OXIDOREDUCTASE CATD-RELATED"/>
    <property type="match status" value="1"/>
</dbReference>
<reference evidence="9 10" key="1">
    <citation type="submission" date="2012-11" db="EMBL/GenBank/DDBJ databases">
        <title>The complete genome sequence of Corynebacterium maris Coryn-1 (=DSM 45190).</title>
        <authorList>
            <person name="Schaffert L."/>
            <person name="Albersmeier A."/>
            <person name="Kalinowski J."/>
            <person name="Ruckert C."/>
        </authorList>
    </citation>
    <scope>NUCLEOTIDE SEQUENCE [LARGE SCALE GENOMIC DNA]</scope>
    <source>
        <strain evidence="10">Coryn-1</strain>
    </source>
</reference>
<organism evidence="9 10">
    <name type="scientific">Corynebacterium maris DSM 45190</name>
    <dbReference type="NCBI Taxonomy" id="1224163"/>
    <lineage>
        <taxon>Bacteria</taxon>
        <taxon>Bacillati</taxon>
        <taxon>Actinomycetota</taxon>
        <taxon>Actinomycetes</taxon>
        <taxon>Mycobacteriales</taxon>
        <taxon>Corynebacteriaceae</taxon>
        <taxon>Corynebacterium</taxon>
    </lineage>
</organism>
<evidence type="ECO:0000256" key="5">
    <source>
        <dbReference type="ARBA" id="ARBA00022989"/>
    </source>
</evidence>
<dbReference type="InterPro" id="IPR051907">
    <property type="entry name" value="DoxX-like_oxidoreductase"/>
</dbReference>
<feature type="compositionally biased region" description="Low complexity" evidence="7">
    <location>
        <begin position="36"/>
        <end position="50"/>
    </location>
</feature>
<dbReference type="PATRIC" id="fig|1224163.3.peg.1205"/>
<feature type="region of interest" description="Disordered" evidence="7">
    <location>
        <begin position="1"/>
        <end position="98"/>
    </location>
</feature>
<evidence type="ECO:0000256" key="4">
    <source>
        <dbReference type="ARBA" id="ARBA00022692"/>
    </source>
</evidence>
<sequence length="291" mass="30382">MSENKQRPDRADDPHLDDVDVPTHQGQSPQAGGGSTPASAAQSTTAFPATGPAAETQRLAHPGESGHYRDEDFAPTETPAPATTVAPTAYPGDPVVTPAPVASQELTAEESAAAQHVDRTRRGTIDFGIFLLRLALSAWLILEAVGTFFNLGGGQGITGLESEFAAYPAGAVLAVAVPVAQLAAGLFLIFGLVTPLFAAVATVVTGFSALHFVATSGEGLNIFAWPDAAWLAVMLLAMSVVLQFTGPGLYSLDFGRGWARRPLWSSWIFVVLAIVAVAALWWFGTGINPFA</sequence>
<evidence type="ECO:0000256" key="3">
    <source>
        <dbReference type="ARBA" id="ARBA00022475"/>
    </source>
</evidence>
<comment type="subcellular location">
    <subcellularLocation>
        <location evidence="1">Cell membrane</location>
        <topology evidence="1">Multi-pass membrane protein</topology>
    </subcellularLocation>
</comment>
<feature type="transmembrane region" description="Helical" evidence="8">
    <location>
        <begin position="196"/>
        <end position="216"/>
    </location>
</feature>
<dbReference type="KEGG" id="cmd:B841_06000"/>
<keyword evidence="5 8" id="KW-1133">Transmembrane helix</keyword>
<feature type="transmembrane region" description="Helical" evidence="8">
    <location>
        <begin position="130"/>
        <end position="152"/>
    </location>
</feature>
<evidence type="ECO:0000256" key="6">
    <source>
        <dbReference type="ARBA" id="ARBA00023136"/>
    </source>
</evidence>
<dbReference type="PANTHER" id="PTHR33452:SF1">
    <property type="entry name" value="INNER MEMBRANE PROTEIN YPHA-RELATED"/>
    <property type="match status" value="1"/>
</dbReference>
<dbReference type="Pfam" id="PF07681">
    <property type="entry name" value="DoxX"/>
    <property type="match status" value="1"/>
</dbReference>
<evidence type="ECO:0000256" key="2">
    <source>
        <dbReference type="ARBA" id="ARBA00006679"/>
    </source>
</evidence>
<dbReference type="RefSeq" id="WP_020934606.1">
    <property type="nucleotide sequence ID" value="NC_021915.1"/>
</dbReference>
<dbReference type="HOGENOM" id="CLU_045650_0_0_11"/>
<dbReference type="Proteomes" id="UP000015388">
    <property type="component" value="Chromosome"/>
</dbReference>
<evidence type="ECO:0000256" key="1">
    <source>
        <dbReference type="ARBA" id="ARBA00004651"/>
    </source>
</evidence>
<keyword evidence="6 8" id="KW-0472">Membrane</keyword>
<feature type="compositionally biased region" description="Low complexity" evidence="7">
    <location>
        <begin position="75"/>
        <end position="91"/>
    </location>
</feature>
<feature type="transmembrane region" description="Helical" evidence="8">
    <location>
        <begin position="264"/>
        <end position="283"/>
    </location>
</feature>
<feature type="compositionally biased region" description="Basic and acidic residues" evidence="7">
    <location>
        <begin position="1"/>
        <end position="18"/>
    </location>
</feature>
<dbReference type="eggNOG" id="COG2259">
    <property type="taxonomic scope" value="Bacteria"/>
</dbReference>
<name>S5TIU7_9CORY</name>
<evidence type="ECO:0000256" key="7">
    <source>
        <dbReference type="SAM" id="MobiDB-lite"/>
    </source>
</evidence>
<feature type="transmembrane region" description="Helical" evidence="8">
    <location>
        <begin position="164"/>
        <end position="189"/>
    </location>
</feature>
<keyword evidence="10" id="KW-1185">Reference proteome</keyword>
<dbReference type="GO" id="GO:0005886">
    <property type="term" value="C:plasma membrane"/>
    <property type="evidence" value="ECO:0007669"/>
    <property type="project" value="UniProtKB-SubCell"/>
</dbReference>
<dbReference type="EMBL" id="CP003924">
    <property type="protein sequence ID" value="AGS34673.1"/>
    <property type="molecule type" value="Genomic_DNA"/>
</dbReference>
<evidence type="ECO:0000256" key="8">
    <source>
        <dbReference type="SAM" id="Phobius"/>
    </source>
</evidence>